<evidence type="ECO:0000256" key="2">
    <source>
        <dbReference type="ARBA" id="ARBA00011085"/>
    </source>
</evidence>
<feature type="transmembrane region" description="Helical" evidence="10">
    <location>
        <begin position="6"/>
        <end position="27"/>
    </location>
</feature>
<keyword evidence="9" id="KW-0807">Transducer</keyword>
<evidence type="ECO:0000256" key="4">
    <source>
        <dbReference type="ARBA" id="ARBA00022692"/>
    </source>
</evidence>
<keyword evidence="12" id="KW-1185">Reference proteome</keyword>
<dbReference type="VEuPathDB" id="FungiDB:CXQ87_003840"/>
<keyword evidence="5 10" id="KW-1133">Transmembrane helix</keyword>
<name>A0A2V1AD75_9ASCO</name>
<evidence type="ECO:0000256" key="10">
    <source>
        <dbReference type="SAM" id="Phobius"/>
    </source>
</evidence>
<feature type="transmembrane region" description="Helical" evidence="10">
    <location>
        <begin position="39"/>
        <end position="58"/>
    </location>
</feature>
<evidence type="ECO:0000256" key="1">
    <source>
        <dbReference type="ARBA" id="ARBA00004141"/>
    </source>
</evidence>
<evidence type="ECO:0000313" key="12">
    <source>
        <dbReference type="Proteomes" id="UP000244406"/>
    </source>
</evidence>
<dbReference type="PRINTS" id="PR00899">
    <property type="entry name" value="GPCRSTE3"/>
</dbReference>
<comment type="subcellular location">
    <subcellularLocation>
        <location evidence="1">Membrane</location>
        <topology evidence="1">Multi-pass membrane protein</topology>
    </subcellularLocation>
</comment>
<dbReference type="RefSeq" id="XP_025336919.1">
    <property type="nucleotide sequence ID" value="XM_025482301.1"/>
</dbReference>
<keyword evidence="3" id="KW-0589">Pheromone response</keyword>
<evidence type="ECO:0000256" key="5">
    <source>
        <dbReference type="ARBA" id="ARBA00022989"/>
    </source>
</evidence>
<sequence>MALDAQGSCIAAFSFIAFVLLIPPFFYHHRQKNIPACSLIFWLCYENLIAFVNALIWSGEDFDVVTTAPGYCDVTVRLTSGASSGKLCCIATVMFNLFMIIRAENHKFLNPKSKRRPLTNIAMCWITPIFVMSTSIIVQATRYVIFRYRGCLAAYAYSYLTLILVQIWNLVWSVVALVFALLTLITYLKKRRDIKDILRCTGSGLNQRRFARLVIFSLLIIFVLVPFAIYNFVNAADTFGVSTFNLKEIHNEYWGTIYAFDYGTSQLASPIINICLAFCTFILFGLGTDALSMYRRFLRFIGFKKISKGSNSDDPVISTEFTENKHLTRDTVQTEGTMATMHELTDYKELVFGEAEQSLDSPDTLIKESDIGVTYTLTPGDHSSSDIEDQISGETDINFEFHVVPK</sequence>
<feature type="transmembrane region" description="Helical" evidence="10">
    <location>
        <begin position="78"/>
        <end position="101"/>
    </location>
</feature>
<comment type="caution">
    <text evidence="11">The sequence shown here is derived from an EMBL/GenBank/DDBJ whole genome shotgun (WGS) entry which is preliminary data.</text>
</comment>
<feature type="transmembrane region" description="Helical" evidence="10">
    <location>
        <begin position="122"/>
        <end position="145"/>
    </location>
</feature>
<accession>A0A2V1AD75</accession>
<dbReference type="GO" id="GO:0005886">
    <property type="term" value="C:plasma membrane"/>
    <property type="evidence" value="ECO:0007669"/>
    <property type="project" value="TreeGrafter"/>
</dbReference>
<dbReference type="GO" id="GO:0004932">
    <property type="term" value="F:mating-type factor pheromone receptor activity"/>
    <property type="evidence" value="ECO:0007669"/>
    <property type="project" value="InterPro"/>
</dbReference>
<comment type="similarity">
    <text evidence="2">Belongs to the G-protein coupled receptor 4 family.</text>
</comment>
<dbReference type="EMBL" id="PKFP01000004">
    <property type="protein sequence ID" value="PVH15979.1"/>
    <property type="molecule type" value="Genomic_DNA"/>
</dbReference>
<keyword evidence="7 10" id="KW-0472">Membrane</keyword>
<keyword evidence="6" id="KW-0297">G-protein coupled receptor</keyword>
<reference evidence="11 12" key="1">
    <citation type="submission" date="2017-12" db="EMBL/GenBank/DDBJ databases">
        <title>Genome Sequence of the Amphotericin B-resistant Candida duobushaemulonii strain, B09383.</title>
        <authorList>
            <person name="Chow N.A."/>
            <person name="Gade L."/>
            <person name="Batra D."/>
            <person name="Rowe L.A."/>
            <person name="Loparev V.N."/>
            <person name="Litvintseva A.P."/>
        </authorList>
    </citation>
    <scope>NUCLEOTIDE SEQUENCE [LARGE SCALE GENOMIC DNA]</scope>
    <source>
        <strain evidence="11 12">B09383</strain>
    </source>
</reference>
<evidence type="ECO:0000256" key="8">
    <source>
        <dbReference type="ARBA" id="ARBA00023170"/>
    </source>
</evidence>
<evidence type="ECO:0000256" key="3">
    <source>
        <dbReference type="ARBA" id="ARBA00022507"/>
    </source>
</evidence>
<evidence type="ECO:0008006" key="13">
    <source>
        <dbReference type="Google" id="ProtNLM"/>
    </source>
</evidence>
<keyword evidence="4 10" id="KW-0812">Transmembrane</keyword>
<feature type="transmembrane region" description="Helical" evidence="10">
    <location>
        <begin position="209"/>
        <end position="233"/>
    </location>
</feature>
<protein>
    <recommendedName>
        <fullName evidence="13">Pheromone a factor receptor</fullName>
    </recommendedName>
</protein>
<dbReference type="AlphaFoldDB" id="A0A2V1AD75"/>
<dbReference type="GeneID" id="37003840"/>
<keyword evidence="8" id="KW-0675">Receptor</keyword>
<feature type="transmembrane region" description="Helical" evidence="10">
    <location>
        <begin position="271"/>
        <end position="294"/>
    </location>
</feature>
<evidence type="ECO:0000256" key="7">
    <source>
        <dbReference type="ARBA" id="ARBA00023136"/>
    </source>
</evidence>
<dbReference type="PANTHER" id="PTHR28097">
    <property type="entry name" value="PHEROMONE A FACTOR RECEPTOR"/>
    <property type="match status" value="1"/>
</dbReference>
<dbReference type="Pfam" id="PF02076">
    <property type="entry name" value="STE3"/>
    <property type="match status" value="1"/>
</dbReference>
<evidence type="ECO:0000256" key="6">
    <source>
        <dbReference type="ARBA" id="ARBA00023040"/>
    </source>
</evidence>
<proteinExistence type="inferred from homology"/>
<dbReference type="CDD" id="cd14966">
    <property type="entry name" value="7tmD_STE3"/>
    <property type="match status" value="1"/>
</dbReference>
<dbReference type="GO" id="GO:0000750">
    <property type="term" value="P:pheromone-dependent signal transduction involved in conjugation with cellular fusion"/>
    <property type="evidence" value="ECO:0007669"/>
    <property type="project" value="TreeGrafter"/>
</dbReference>
<dbReference type="PANTHER" id="PTHR28097:SF1">
    <property type="entry name" value="PHEROMONE A FACTOR RECEPTOR"/>
    <property type="match status" value="1"/>
</dbReference>
<organism evidence="11 12">
    <name type="scientific">Candidozyma duobushaemuli</name>
    <dbReference type="NCBI Taxonomy" id="1231522"/>
    <lineage>
        <taxon>Eukaryota</taxon>
        <taxon>Fungi</taxon>
        <taxon>Dikarya</taxon>
        <taxon>Ascomycota</taxon>
        <taxon>Saccharomycotina</taxon>
        <taxon>Pichiomycetes</taxon>
        <taxon>Metschnikowiaceae</taxon>
        <taxon>Candidozyma</taxon>
    </lineage>
</organism>
<dbReference type="InterPro" id="IPR001499">
    <property type="entry name" value="GPCR_STE3"/>
</dbReference>
<dbReference type="Proteomes" id="UP000244406">
    <property type="component" value="Unassembled WGS sequence"/>
</dbReference>
<evidence type="ECO:0000313" key="11">
    <source>
        <dbReference type="EMBL" id="PVH15979.1"/>
    </source>
</evidence>
<gene>
    <name evidence="11" type="ORF">CXQ87_003840</name>
</gene>
<feature type="transmembrane region" description="Helical" evidence="10">
    <location>
        <begin position="157"/>
        <end position="188"/>
    </location>
</feature>
<evidence type="ECO:0000256" key="9">
    <source>
        <dbReference type="ARBA" id="ARBA00023224"/>
    </source>
</evidence>